<reference evidence="2" key="1">
    <citation type="submission" date="2005-09" db="EMBL/GenBank/DDBJ databases">
        <title>Complete sequence of plasmid C of Rhodobacter sphaeroides 2.4.1.</title>
        <authorList>
            <person name="Copeland A."/>
            <person name="Lucas S."/>
            <person name="Lapidus A."/>
            <person name="Barry K."/>
            <person name="Detter J.C."/>
            <person name="Glavina T."/>
            <person name="Hammon N."/>
            <person name="Israni S."/>
            <person name="Pitluck S."/>
            <person name="Richardson P."/>
            <person name="Mackenzie C."/>
            <person name="Choudhary M."/>
            <person name="Larimer F."/>
            <person name="Hauser L.J."/>
            <person name="Land M."/>
            <person name="Donohue T.J."/>
            <person name="Kaplan S."/>
        </authorList>
    </citation>
    <scope>NUCLEOTIDE SEQUENCE [LARGE SCALE GENOMIC DNA]</scope>
    <source>
        <strain evidence="2">ATCC 17023 / DSM 158 / JCM 6121 / CCUG 31486 / LMG 2827 / NBRC 12203 / NCIMB 8253 / ATH 2.4.1.</strain>
        <plasmid evidence="2">pRS241c</plasmid>
    </source>
</reference>
<evidence type="ECO:0000313" key="1">
    <source>
        <dbReference type="EMBL" id="AGY32488.1"/>
    </source>
</evidence>
<sequence>MTNVSNSYLAWLEQEINVAEGIAIAVENGMLWFGAEVRPDEETKAAIIEEYRLKASALREILERKRHRHML</sequence>
<keyword evidence="2" id="KW-1185">Reference proteome</keyword>
<gene>
    <name evidence="1" type="ORF">RSP_7651</name>
</gene>
<dbReference type="KEGG" id="rsp:RSP_7651"/>
<protein>
    <submittedName>
        <fullName evidence="1">Uncharacterized protein</fullName>
    </submittedName>
</protein>
<dbReference type="Proteomes" id="UP000002703">
    <property type="component" value="Plasmid C"/>
</dbReference>
<evidence type="ECO:0000313" key="2">
    <source>
        <dbReference type="Proteomes" id="UP000002703"/>
    </source>
</evidence>
<organism evidence="1 2">
    <name type="scientific">Cereibacter sphaeroides (strain ATCC 17023 / DSM 158 / JCM 6121 / CCUG 31486 / LMG 2827 / NBRC 12203 / NCIMB 8253 / ATH 2.4.1.)</name>
    <name type="common">Rhodobacter sphaeroides</name>
    <dbReference type="NCBI Taxonomy" id="272943"/>
    <lineage>
        <taxon>Bacteria</taxon>
        <taxon>Pseudomonadati</taxon>
        <taxon>Pseudomonadota</taxon>
        <taxon>Alphaproteobacteria</taxon>
        <taxon>Rhodobacterales</taxon>
        <taxon>Paracoccaceae</taxon>
        <taxon>Cereibacter</taxon>
    </lineage>
</organism>
<dbReference type="EnsemblBacteria" id="AGY32488">
    <property type="protein sequence ID" value="AGY32488"/>
    <property type="gene ID" value="RSP_7651"/>
</dbReference>
<dbReference type="GeneID" id="44144760"/>
<geneLocation type="plasmid" evidence="2">
    <name>pRS241c</name>
</geneLocation>
<dbReference type="RefSeq" id="WP_017140469.1">
    <property type="nucleotide sequence ID" value="NC_007489.1"/>
</dbReference>
<dbReference type="AlphaFoldDB" id="U5NN08"/>
<name>U5NN08_CERS4</name>
<proteinExistence type="predicted"/>
<keyword evidence="1" id="KW-0614">Plasmid</keyword>
<dbReference type="EMBL" id="CP000146">
    <property type="protein sequence ID" value="AGY32488.1"/>
    <property type="molecule type" value="Genomic_DNA"/>
</dbReference>
<accession>U5NN08</accession>